<evidence type="ECO:0000313" key="8">
    <source>
        <dbReference type="Proteomes" id="UP000310636"/>
    </source>
</evidence>
<dbReference type="Proteomes" id="UP000310636">
    <property type="component" value="Unassembled WGS sequence"/>
</dbReference>
<evidence type="ECO:0000256" key="1">
    <source>
        <dbReference type="ARBA" id="ARBA00022679"/>
    </source>
</evidence>
<dbReference type="Gene3D" id="1.10.510.10">
    <property type="entry name" value="Transferase(Phosphotransferase) domain 1"/>
    <property type="match status" value="1"/>
</dbReference>
<dbReference type="CDD" id="cd00198">
    <property type="entry name" value="vWFA"/>
    <property type="match status" value="1"/>
</dbReference>
<dbReference type="SUPFAM" id="SSF56112">
    <property type="entry name" value="Protein kinase-like (PK-like)"/>
    <property type="match status" value="1"/>
</dbReference>
<sequence>MIVMLSPGDWIGNRYRIDKLLAKGGMGCVYLAKDTKLGDKAWAVKEILQFSNNEAFLEEARLLTQLSHPNIPHVTDYFEPDAEGRCYLVMEYIRGSTLQSRFDADPRTLPPPEILRYALQICDILAYLHGQPKPVVFRDLKPSNIMIDEYDNIKLIDFGIARKFDQGKPGDTVQMGTIAFAAPEQFTKGQTDPRADIYALGAVLYYLLTGGSFVPRTRESFAPLPPAWTRLIQRMLEPEPANRVQAIEEVREQLKLLTDGEPAEAPAPPDRMRTTMLQEEERTWLRTMQLAGDSLFPVGAQSYTVKASQSHPALILYLLDVSGSMSLTNGHKKRIDIVAESLNVALRQMVFRSTKGSRISARYRVAIIAYSDDVNDLLGGIKSIDALMNTGMLPVLATHRFTDTAKAFLYAESLLRAELPRIQDCPAPLVCHMTDGVYTGEDPEPIVRRIMNMSVKDGNVLVENIFIGDVLEHEIEQPKRWAGIRENTSFRDEYGCKLRKMSSVIPESYRDMMREANYNLAAGSLLMFPGTHPDLVSLGFQMSAATPIH</sequence>
<organism evidence="7 8">
    <name type="scientific">Cohnella fermenti</name>
    <dbReference type="NCBI Taxonomy" id="2565925"/>
    <lineage>
        <taxon>Bacteria</taxon>
        <taxon>Bacillati</taxon>
        <taxon>Bacillota</taxon>
        <taxon>Bacilli</taxon>
        <taxon>Bacillales</taxon>
        <taxon>Paenibacillaceae</taxon>
        <taxon>Cohnella</taxon>
    </lineage>
</organism>
<evidence type="ECO:0000256" key="3">
    <source>
        <dbReference type="ARBA" id="ARBA00022777"/>
    </source>
</evidence>
<dbReference type="OrthoDB" id="136317at2"/>
<dbReference type="GO" id="GO:0005524">
    <property type="term" value="F:ATP binding"/>
    <property type="evidence" value="ECO:0007669"/>
    <property type="project" value="UniProtKB-KW"/>
</dbReference>
<proteinExistence type="predicted"/>
<dbReference type="PANTHER" id="PTHR43289">
    <property type="entry name" value="MITOGEN-ACTIVATED PROTEIN KINASE KINASE KINASE 20-RELATED"/>
    <property type="match status" value="1"/>
</dbReference>
<feature type="domain" description="Protein kinase" evidence="5">
    <location>
        <begin position="15"/>
        <end position="257"/>
    </location>
</feature>
<dbReference type="PANTHER" id="PTHR43289:SF34">
    <property type="entry name" value="SERINE_THREONINE-PROTEIN KINASE YBDM-RELATED"/>
    <property type="match status" value="1"/>
</dbReference>
<evidence type="ECO:0000259" key="6">
    <source>
        <dbReference type="PROSITE" id="PS50234"/>
    </source>
</evidence>
<dbReference type="InterPro" id="IPR002035">
    <property type="entry name" value="VWF_A"/>
</dbReference>
<keyword evidence="3" id="KW-0418">Kinase</keyword>
<dbReference type="PROSITE" id="PS50011">
    <property type="entry name" value="PROTEIN_KINASE_DOM"/>
    <property type="match status" value="1"/>
</dbReference>
<reference evidence="7 8" key="1">
    <citation type="submission" date="2019-04" db="EMBL/GenBank/DDBJ databases">
        <title>Cohnella sp. nov. isolated from preserved vegetables.</title>
        <authorList>
            <person name="Lin S.-Y."/>
            <person name="Hung M.-H."/>
            <person name="Young C.-C."/>
        </authorList>
    </citation>
    <scope>NUCLEOTIDE SEQUENCE [LARGE SCALE GENOMIC DNA]</scope>
    <source>
        <strain evidence="7 8">CC-MHH1044</strain>
    </source>
</reference>
<evidence type="ECO:0000256" key="2">
    <source>
        <dbReference type="ARBA" id="ARBA00022741"/>
    </source>
</evidence>
<accession>A0A4S4BHW6</accession>
<dbReference type="SUPFAM" id="SSF53300">
    <property type="entry name" value="vWA-like"/>
    <property type="match status" value="1"/>
</dbReference>
<protein>
    <submittedName>
        <fullName evidence="7">VWA domain-containing protein</fullName>
    </submittedName>
</protein>
<comment type="caution">
    <text evidence="7">The sequence shown here is derived from an EMBL/GenBank/DDBJ whole genome shotgun (WGS) entry which is preliminary data.</text>
</comment>
<dbReference type="InterPro" id="IPR011009">
    <property type="entry name" value="Kinase-like_dom_sf"/>
</dbReference>
<keyword evidence="2" id="KW-0547">Nucleotide-binding</keyword>
<dbReference type="InterPro" id="IPR036465">
    <property type="entry name" value="vWFA_dom_sf"/>
</dbReference>
<dbReference type="Gene3D" id="3.40.50.410">
    <property type="entry name" value="von Willebrand factor, type A domain"/>
    <property type="match status" value="1"/>
</dbReference>
<gene>
    <name evidence="7" type="ORF">E6C55_27055</name>
</gene>
<evidence type="ECO:0000313" key="7">
    <source>
        <dbReference type="EMBL" id="THF73931.1"/>
    </source>
</evidence>
<dbReference type="CDD" id="cd14014">
    <property type="entry name" value="STKc_PknB_like"/>
    <property type="match status" value="1"/>
</dbReference>
<dbReference type="EMBL" id="SSOB01000047">
    <property type="protein sequence ID" value="THF73931.1"/>
    <property type="molecule type" value="Genomic_DNA"/>
</dbReference>
<dbReference type="AlphaFoldDB" id="A0A4S4BHW6"/>
<evidence type="ECO:0000256" key="4">
    <source>
        <dbReference type="ARBA" id="ARBA00022840"/>
    </source>
</evidence>
<keyword evidence="8" id="KW-1185">Reference proteome</keyword>
<dbReference type="Gene3D" id="3.30.200.20">
    <property type="entry name" value="Phosphorylase Kinase, domain 1"/>
    <property type="match status" value="1"/>
</dbReference>
<dbReference type="GO" id="GO:0004674">
    <property type="term" value="F:protein serine/threonine kinase activity"/>
    <property type="evidence" value="ECO:0007669"/>
    <property type="project" value="TreeGrafter"/>
</dbReference>
<dbReference type="PROSITE" id="PS50234">
    <property type="entry name" value="VWFA"/>
    <property type="match status" value="1"/>
</dbReference>
<keyword evidence="4" id="KW-0067">ATP-binding</keyword>
<name>A0A4S4BHW6_9BACL</name>
<evidence type="ECO:0000259" key="5">
    <source>
        <dbReference type="PROSITE" id="PS50011"/>
    </source>
</evidence>
<dbReference type="Pfam" id="PF00069">
    <property type="entry name" value="Pkinase"/>
    <property type="match status" value="1"/>
</dbReference>
<dbReference type="SMART" id="SM00220">
    <property type="entry name" value="S_TKc"/>
    <property type="match status" value="1"/>
</dbReference>
<keyword evidence="1" id="KW-0808">Transferase</keyword>
<feature type="domain" description="VWFA" evidence="6">
    <location>
        <begin position="314"/>
        <end position="513"/>
    </location>
</feature>
<dbReference type="InterPro" id="IPR000719">
    <property type="entry name" value="Prot_kinase_dom"/>
</dbReference>